<dbReference type="AlphaFoldDB" id="A0A1N7LRR8"/>
<evidence type="ECO:0000313" key="1">
    <source>
        <dbReference type="EMBL" id="SIS76484.1"/>
    </source>
</evidence>
<dbReference type="STRING" id="453582.SAMN05421580_104260"/>
<protein>
    <submittedName>
        <fullName evidence="1">Uncharacterized protein</fullName>
    </submittedName>
</protein>
<accession>A0A1N7LRR8</accession>
<dbReference type="OrthoDB" id="7658488at2"/>
<reference evidence="2" key="1">
    <citation type="submission" date="2017-01" db="EMBL/GenBank/DDBJ databases">
        <authorList>
            <person name="Varghese N."/>
            <person name="Submissions S."/>
        </authorList>
    </citation>
    <scope>NUCLEOTIDE SEQUENCE [LARGE SCALE GENOMIC DNA]</scope>
    <source>
        <strain evidence="2">DSM 19945</strain>
    </source>
</reference>
<dbReference type="Proteomes" id="UP000186221">
    <property type="component" value="Unassembled WGS sequence"/>
</dbReference>
<dbReference type="RefSeq" id="WP_076484505.1">
    <property type="nucleotide sequence ID" value="NZ_FTOG01000004.1"/>
</dbReference>
<evidence type="ECO:0000313" key="2">
    <source>
        <dbReference type="Proteomes" id="UP000186221"/>
    </source>
</evidence>
<keyword evidence="2" id="KW-1185">Reference proteome</keyword>
<organism evidence="1 2">
    <name type="scientific">Rhodobacter aestuarii</name>
    <dbReference type="NCBI Taxonomy" id="453582"/>
    <lineage>
        <taxon>Bacteria</taxon>
        <taxon>Pseudomonadati</taxon>
        <taxon>Pseudomonadota</taxon>
        <taxon>Alphaproteobacteria</taxon>
        <taxon>Rhodobacterales</taxon>
        <taxon>Rhodobacter group</taxon>
        <taxon>Rhodobacter</taxon>
    </lineage>
</organism>
<gene>
    <name evidence="1" type="ORF">SAMN05421580_104260</name>
</gene>
<sequence>MEFLPNDIAAGLRQASHKEGRRPARLAVHAAGKVWPVLRRWAGGFSLDASDVAHLRGHVDFYEGDKHVATALIMAAEVEGPELICTTKRETPVRFGPALDFVRDNGAGGAALGYLPPI</sequence>
<name>A0A1N7LRR8_9RHOB</name>
<proteinExistence type="predicted"/>
<dbReference type="EMBL" id="FTOG01000004">
    <property type="protein sequence ID" value="SIS76484.1"/>
    <property type="molecule type" value="Genomic_DNA"/>
</dbReference>